<reference evidence="1" key="1">
    <citation type="submission" date="2016-12" db="EMBL/GenBank/DDBJ databases">
        <title>The genomes of Aspergillus section Nigri reveals drivers in fungal speciation.</title>
        <authorList>
            <consortium name="DOE Joint Genome Institute"/>
            <person name="Vesth T.C."/>
            <person name="Nybo J."/>
            <person name="Theobald S."/>
            <person name="Brandl J."/>
            <person name="Frisvad J.C."/>
            <person name="Nielsen K.F."/>
            <person name="Lyhne E.K."/>
            <person name="Kogle M.E."/>
            <person name="Kuo A."/>
            <person name="Riley R."/>
            <person name="Clum A."/>
            <person name="Nolan M."/>
            <person name="Lipzen A."/>
            <person name="Salamov A."/>
            <person name="Henrissat B."/>
            <person name="Wiebenga A."/>
            <person name="De vries R.P."/>
            <person name="Grigoriev I.V."/>
            <person name="Mortensen U.H."/>
            <person name="Andersen M.R."/>
            <person name="Baker S.E."/>
        </authorList>
    </citation>
    <scope>NUCLEOTIDE SEQUENCE</scope>
    <source>
        <strain evidence="1">CBS 122712</strain>
    </source>
</reference>
<name>A0A317W0B7_ASPEC</name>
<accession>A0A317W0B7</accession>
<sequence length="102" mass="11784">MVEGTGLKLVLNKTHLVADLKNGRQYNAYTDDALRRAGDLELPEEKFRHGIKHTSPECRMLYVIQETDYNQTRSKRTEHSPAQLLGYMAIDLRVLSEWNPRA</sequence>
<evidence type="ECO:0000313" key="1">
    <source>
        <dbReference type="EMBL" id="PWY79041.1"/>
    </source>
</evidence>
<protein>
    <submittedName>
        <fullName evidence="1">Uncharacterized protein</fullName>
    </submittedName>
</protein>
<dbReference type="RefSeq" id="XP_025390833.1">
    <property type="nucleotide sequence ID" value="XM_025537256.1"/>
</dbReference>
<proteinExistence type="predicted"/>
<dbReference type="VEuPathDB" id="FungiDB:BO83DRAFT_461373"/>
<keyword evidence="2" id="KW-1185">Reference proteome</keyword>
<dbReference type="AlphaFoldDB" id="A0A317W0B7"/>
<organism evidence="1 2">
    <name type="scientific">Aspergillus eucalypticola (strain CBS 122712 / IBT 29274)</name>
    <dbReference type="NCBI Taxonomy" id="1448314"/>
    <lineage>
        <taxon>Eukaryota</taxon>
        <taxon>Fungi</taxon>
        <taxon>Dikarya</taxon>
        <taxon>Ascomycota</taxon>
        <taxon>Pezizomycotina</taxon>
        <taxon>Eurotiomycetes</taxon>
        <taxon>Eurotiomycetidae</taxon>
        <taxon>Eurotiales</taxon>
        <taxon>Aspergillaceae</taxon>
        <taxon>Aspergillus</taxon>
        <taxon>Aspergillus subgen. Circumdati</taxon>
    </lineage>
</organism>
<gene>
    <name evidence="1" type="ORF">BO83DRAFT_461373</name>
</gene>
<evidence type="ECO:0000313" key="2">
    <source>
        <dbReference type="Proteomes" id="UP000246171"/>
    </source>
</evidence>
<dbReference type="GeneID" id="37059218"/>
<dbReference type="EMBL" id="MSFU01000006">
    <property type="protein sequence ID" value="PWY79041.1"/>
    <property type="molecule type" value="Genomic_DNA"/>
</dbReference>
<dbReference type="Proteomes" id="UP000246171">
    <property type="component" value="Unassembled WGS sequence"/>
</dbReference>
<comment type="caution">
    <text evidence="1">The sequence shown here is derived from an EMBL/GenBank/DDBJ whole genome shotgun (WGS) entry which is preliminary data.</text>
</comment>